<feature type="non-terminal residue" evidence="1">
    <location>
        <position position="161"/>
    </location>
</feature>
<comment type="caution">
    <text evidence="1">The sequence shown here is derived from an EMBL/GenBank/DDBJ whole genome shotgun (WGS) entry which is preliminary data.</text>
</comment>
<dbReference type="EMBL" id="JADBGQ010000004">
    <property type="protein sequence ID" value="KAG5400132.1"/>
    <property type="molecule type" value="Genomic_DNA"/>
</dbReference>
<proteinExistence type="predicted"/>
<evidence type="ECO:0000313" key="2">
    <source>
        <dbReference type="Proteomes" id="UP000823674"/>
    </source>
</evidence>
<organism evidence="1 2">
    <name type="scientific">Brassica rapa subsp. trilocularis</name>
    <dbReference type="NCBI Taxonomy" id="1813537"/>
    <lineage>
        <taxon>Eukaryota</taxon>
        <taxon>Viridiplantae</taxon>
        <taxon>Streptophyta</taxon>
        <taxon>Embryophyta</taxon>
        <taxon>Tracheophyta</taxon>
        <taxon>Spermatophyta</taxon>
        <taxon>Magnoliopsida</taxon>
        <taxon>eudicotyledons</taxon>
        <taxon>Gunneridae</taxon>
        <taxon>Pentapetalae</taxon>
        <taxon>rosids</taxon>
        <taxon>malvids</taxon>
        <taxon>Brassicales</taxon>
        <taxon>Brassicaceae</taxon>
        <taxon>Brassiceae</taxon>
        <taxon>Brassica</taxon>
    </lineage>
</organism>
<name>A0ABQ7MN51_BRACM</name>
<protein>
    <submittedName>
        <fullName evidence="1">Uncharacterized protein</fullName>
    </submittedName>
</protein>
<reference evidence="1 2" key="1">
    <citation type="submission" date="2021-03" db="EMBL/GenBank/DDBJ databases">
        <authorList>
            <person name="King G.J."/>
            <person name="Bancroft I."/>
            <person name="Baten A."/>
            <person name="Bloomfield J."/>
            <person name="Borpatragohain P."/>
            <person name="He Z."/>
            <person name="Irish N."/>
            <person name="Irwin J."/>
            <person name="Liu K."/>
            <person name="Mauleon R.P."/>
            <person name="Moore J."/>
            <person name="Morris R."/>
            <person name="Ostergaard L."/>
            <person name="Wang B."/>
            <person name="Wells R."/>
        </authorList>
    </citation>
    <scope>NUCLEOTIDE SEQUENCE [LARGE SCALE GENOMIC DNA]</scope>
    <source>
        <strain evidence="1">R-o-18</strain>
        <tissue evidence="1">Leaf</tissue>
    </source>
</reference>
<gene>
    <name evidence="1" type="primary">A04g501940.1_BraROA</name>
    <name evidence="1" type="ORF">IGI04_014739</name>
</gene>
<evidence type="ECO:0000313" key="1">
    <source>
        <dbReference type="EMBL" id="KAG5400132.1"/>
    </source>
</evidence>
<keyword evidence="2" id="KW-1185">Reference proteome</keyword>
<sequence length="161" mass="18518">MAMTLRKLMRSNVSLDISICHDWDHSDATITLLNDVNCMKDRNRIQLLVCTERKRTEEGYFDTDGNSVEIVRDKKSLGVKYSYFSFVKRIPILTLSQCTWADVLQKSSVELNSSKGNSSSELHNILPAHASSRNLYKKQSQEDNKDEAEFGMYCIQQCLRK</sequence>
<dbReference type="Proteomes" id="UP000823674">
    <property type="component" value="Chromosome A04"/>
</dbReference>
<accession>A0ABQ7MN51</accession>